<proteinExistence type="predicted"/>
<keyword evidence="3" id="KW-1185">Reference proteome</keyword>
<name>A0A1I1FJY4_NATHA</name>
<reference evidence="3" key="1">
    <citation type="submission" date="2016-10" db="EMBL/GenBank/DDBJ databases">
        <authorList>
            <person name="Varghese N."/>
            <person name="Submissions S."/>
        </authorList>
    </citation>
    <scope>NUCLEOTIDE SEQUENCE [LARGE SCALE GENOMIC DNA]</scope>
    <source>
        <strain evidence="3">DSM 13078</strain>
    </source>
</reference>
<protein>
    <submittedName>
        <fullName evidence="2">Uncharacterized protein</fullName>
    </submittedName>
</protein>
<keyword evidence="1" id="KW-0472">Membrane</keyword>
<feature type="transmembrane region" description="Helical" evidence="1">
    <location>
        <begin position="20"/>
        <end position="41"/>
    </location>
</feature>
<evidence type="ECO:0000256" key="1">
    <source>
        <dbReference type="SAM" id="Phobius"/>
    </source>
</evidence>
<accession>A0A1I1FJY4</accession>
<sequence>MDHTMDPTLLHHGMSEATAYGLIGLTGVLSFLAGIAFDRFYRQREARSDRGVEA</sequence>
<evidence type="ECO:0000313" key="2">
    <source>
        <dbReference type="EMBL" id="SFB99296.1"/>
    </source>
</evidence>
<dbReference type="EMBL" id="FOKW01000003">
    <property type="protein sequence ID" value="SFB99296.1"/>
    <property type="molecule type" value="Genomic_DNA"/>
</dbReference>
<evidence type="ECO:0000313" key="3">
    <source>
        <dbReference type="Proteomes" id="UP000199161"/>
    </source>
</evidence>
<organism evidence="2 3">
    <name type="scientific">Natronobacterium haloterrestre</name>
    <name type="common">Halobiforma haloterrestris</name>
    <dbReference type="NCBI Taxonomy" id="148448"/>
    <lineage>
        <taxon>Archaea</taxon>
        <taxon>Methanobacteriati</taxon>
        <taxon>Methanobacteriota</taxon>
        <taxon>Stenosarchaea group</taxon>
        <taxon>Halobacteria</taxon>
        <taxon>Halobacteriales</taxon>
        <taxon>Natrialbaceae</taxon>
        <taxon>Natronobacterium</taxon>
    </lineage>
</organism>
<dbReference type="Proteomes" id="UP000199161">
    <property type="component" value="Unassembled WGS sequence"/>
</dbReference>
<gene>
    <name evidence="2" type="ORF">SAMN05444422_103398</name>
</gene>
<dbReference type="AlphaFoldDB" id="A0A1I1FJY4"/>
<keyword evidence="1" id="KW-0812">Transmembrane</keyword>
<keyword evidence="1" id="KW-1133">Transmembrane helix</keyword>